<dbReference type="AlphaFoldDB" id="A0A5Q2FCY4"/>
<evidence type="ECO:0000256" key="10">
    <source>
        <dbReference type="SAM" id="MobiDB-lite"/>
    </source>
</evidence>
<keyword evidence="5" id="KW-0132">Cell division</keyword>
<dbReference type="InterPro" id="IPR019933">
    <property type="entry name" value="DivIVA_domain"/>
</dbReference>
<evidence type="ECO:0000256" key="1">
    <source>
        <dbReference type="ARBA" id="ARBA00004496"/>
    </source>
</evidence>
<dbReference type="RefSeq" id="WP_153572770.1">
    <property type="nucleotide sequence ID" value="NZ_CP045725.1"/>
</dbReference>
<evidence type="ECO:0000256" key="2">
    <source>
        <dbReference type="ARBA" id="ARBA00009008"/>
    </source>
</evidence>
<evidence type="ECO:0000256" key="5">
    <source>
        <dbReference type="ARBA" id="ARBA00022618"/>
    </source>
</evidence>
<evidence type="ECO:0000256" key="6">
    <source>
        <dbReference type="ARBA" id="ARBA00023054"/>
    </source>
</evidence>
<name>A0A5Q2FCY4_9ACTN</name>
<keyword evidence="4" id="KW-0963">Cytoplasm</keyword>
<dbReference type="InterPro" id="IPR007793">
    <property type="entry name" value="DivIVA_fam"/>
</dbReference>
<dbReference type="EMBL" id="CP045725">
    <property type="protein sequence ID" value="QGF24241.1"/>
    <property type="molecule type" value="Genomic_DNA"/>
</dbReference>
<dbReference type="KEGG" id="rain:Rai3103_11810"/>
<dbReference type="PANTHER" id="PTHR35794">
    <property type="entry name" value="CELL DIVISION PROTEIN DIVIVA"/>
    <property type="match status" value="1"/>
</dbReference>
<dbReference type="PANTHER" id="PTHR35794:SF2">
    <property type="entry name" value="CELL DIVISION PROTEIN DIVIVA"/>
    <property type="match status" value="1"/>
</dbReference>
<dbReference type="GO" id="GO:0005737">
    <property type="term" value="C:cytoplasm"/>
    <property type="evidence" value="ECO:0007669"/>
    <property type="project" value="UniProtKB-SubCell"/>
</dbReference>
<keyword evidence="7" id="KW-0131">Cell cycle</keyword>
<dbReference type="Proteomes" id="UP000386847">
    <property type="component" value="Chromosome"/>
</dbReference>
<sequence>MTTLTLDEVRNTKFHMARRAGYEVTDVDLFVDRVEASFAKLVEENEMLRRQVEALQQAAENAAEAQQATSQFQPVVEMARPEPVMAPSPIPEPIPSPIPVAPAPVIQGGVERIVVTTSAEASPAVVRLVQMATEQAERLVTEAEAEAQSTIESANRQANDTIDTANRQANDTIINANRQASETIDSANRQAHEITTDAQTRADRTESEARINAERLFSDAQSRANNLDNEVNMRRAELFSGLEDERDQLQRNVAELRAHENAFRTTFGEHIRQQLAALEGSVFEPENRPMLAQGVEQRQPMGQQSSATPRLDALMGGK</sequence>
<dbReference type="GO" id="GO:0051301">
    <property type="term" value="P:cell division"/>
    <property type="evidence" value="ECO:0007669"/>
    <property type="project" value="UniProtKB-KW"/>
</dbReference>
<dbReference type="Gene3D" id="6.10.250.660">
    <property type="match status" value="1"/>
</dbReference>
<evidence type="ECO:0000256" key="9">
    <source>
        <dbReference type="SAM" id="Coils"/>
    </source>
</evidence>
<gene>
    <name evidence="11" type="ORF">Rai3103_11810</name>
</gene>
<dbReference type="NCBIfam" id="TIGR03544">
    <property type="entry name" value="DivI1A_domain"/>
    <property type="match status" value="1"/>
</dbReference>
<reference evidence="11 12" key="1">
    <citation type="submission" date="2019-10" db="EMBL/GenBank/DDBJ databases">
        <title>Genomic analysis of Raineyella sp. CBA3103.</title>
        <authorList>
            <person name="Roh S.W."/>
        </authorList>
    </citation>
    <scope>NUCLEOTIDE SEQUENCE [LARGE SCALE GENOMIC DNA]</scope>
    <source>
        <strain evidence="11 12">CBA3103</strain>
    </source>
</reference>
<evidence type="ECO:0000256" key="4">
    <source>
        <dbReference type="ARBA" id="ARBA00022490"/>
    </source>
</evidence>
<keyword evidence="6 9" id="KW-0175">Coiled coil</keyword>
<evidence type="ECO:0000256" key="7">
    <source>
        <dbReference type="ARBA" id="ARBA00023306"/>
    </source>
</evidence>
<proteinExistence type="inferred from homology"/>
<evidence type="ECO:0000313" key="12">
    <source>
        <dbReference type="Proteomes" id="UP000386847"/>
    </source>
</evidence>
<evidence type="ECO:0000256" key="8">
    <source>
        <dbReference type="ARBA" id="ARBA00031737"/>
    </source>
</evidence>
<feature type="coiled-coil region" evidence="9">
    <location>
        <begin position="210"/>
        <end position="262"/>
    </location>
</feature>
<keyword evidence="12" id="KW-1185">Reference proteome</keyword>
<dbReference type="Pfam" id="PF05103">
    <property type="entry name" value="DivIVA"/>
    <property type="match status" value="1"/>
</dbReference>
<feature type="region of interest" description="Disordered" evidence="10">
    <location>
        <begin position="295"/>
        <end position="318"/>
    </location>
</feature>
<comment type="subcellular location">
    <subcellularLocation>
        <location evidence="1">Cytoplasm</location>
    </subcellularLocation>
</comment>
<protein>
    <recommendedName>
        <fullName evidence="3">Cell wall synthesis protein Wag31</fullName>
    </recommendedName>
    <alternativeName>
        <fullName evidence="8">Antigen 84</fullName>
    </alternativeName>
</protein>
<organism evidence="11 12">
    <name type="scientific">Raineyella fluvialis</name>
    <dbReference type="NCBI Taxonomy" id="2662261"/>
    <lineage>
        <taxon>Bacteria</taxon>
        <taxon>Bacillati</taxon>
        <taxon>Actinomycetota</taxon>
        <taxon>Actinomycetes</taxon>
        <taxon>Propionibacteriales</taxon>
        <taxon>Propionibacteriaceae</taxon>
        <taxon>Raineyella</taxon>
    </lineage>
</organism>
<comment type="similarity">
    <text evidence="2">Belongs to the DivIVA family.</text>
</comment>
<accession>A0A5Q2FCY4</accession>
<feature type="coiled-coil region" evidence="9">
    <location>
        <begin position="31"/>
        <end position="68"/>
    </location>
</feature>
<evidence type="ECO:0000256" key="3">
    <source>
        <dbReference type="ARBA" id="ARBA00018787"/>
    </source>
</evidence>
<evidence type="ECO:0000313" key="11">
    <source>
        <dbReference type="EMBL" id="QGF24241.1"/>
    </source>
</evidence>